<dbReference type="STRING" id="7176.B0XF52"/>
<keyword evidence="4" id="KW-1185">Reference proteome</keyword>
<organism>
    <name type="scientific">Culex quinquefasciatus</name>
    <name type="common">Southern house mosquito</name>
    <name type="synonym">Culex pungens</name>
    <dbReference type="NCBI Taxonomy" id="7176"/>
    <lineage>
        <taxon>Eukaryota</taxon>
        <taxon>Metazoa</taxon>
        <taxon>Ecdysozoa</taxon>
        <taxon>Arthropoda</taxon>
        <taxon>Hexapoda</taxon>
        <taxon>Insecta</taxon>
        <taxon>Pterygota</taxon>
        <taxon>Neoptera</taxon>
        <taxon>Endopterygota</taxon>
        <taxon>Diptera</taxon>
        <taxon>Nematocera</taxon>
        <taxon>Culicoidea</taxon>
        <taxon>Culicidae</taxon>
        <taxon>Culicinae</taxon>
        <taxon>Culicini</taxon>
        <taxon>Culex</taxon>
        <taxon>Culex</taxon>
    </lineage>
</organism>
<gene>
    <name evidence="3" type="primary">6051917</name>
    <name evidence="2" type="ORF">CpipJ_CPIJ017977</name>
</gene>
<evidence type="ECO:0000313" key="2">
    <source>
        <dbReference type="EMBL" id="EDS26465.1"/>
    </source>
</evidence>
<dbReference type="OrthoDB" id="10029243at2759"/>
<sequence length="590" mass="67455">MKDIGTENEKNTSPVKSASVISKARWRLTVHPTPDEMKCRARDDPEIGQPVTKTEKSMLGPHLCALKELSTRGYRNHPFRRTTTRSRCWLSAEMSGHNPPYGRLVQPNSTWNPLQVPAYIPRQPQLAHKSSDRSIARSPLTTSCITSCWNISELMNPANMHRNDKPDPFFDSLSMMYQGELDVHTARSSPLTRITGWWCPGRTFATCRRRGASGRPSTLMHVRPFKQHGYRWTDEAKRYFNRTASVSYVFEAFVGDRLPEESSYEIRHDICVNGSMVKEGFTVSSSSESAVVERMVERKSWLAVSILRLVDTGELYVTLQQHATGIERMQEEIQNVVEDNASPSRCTDPAFTAPSPSSNINNRLGQYGYEKFKLLAEAISIEEELQRYHQSFDKFLELDVDMKEEKPDPQQQEDDSLTQSCGTYQDDITDEHTPIDRWLPTKPIEKTIIVGKPSYVDNNGLIYLEQEPVLNALRKVINAMFADSSATDKFYSDNEPCMAKFHQDNKFVYIAIGFHRYKVQFIDYGNIEEPAQERQLRPRPHPDEPLPPHERSPKEGNTWPTEVLDTLHSLIVDKQCDNDMDASWPASTIC</sequence>
<evidence type="ECO:0000313" key="4">
    <source>
        <dbReference type="Proteomes" id="UP000002320"/>
    </source>
</evidence>
<dbReference type="KEGG" id="cqu:CpipJ_CPIJ017977"/>
<proteinExistence type="predicted"/>
<evidence type="ECO:0000313" key="3">
    <source>
        <dbReference type="EnsemblMetazoa" id="CPIJ017977-PA"/>
    </source>
</evidence>
<dbReference type="InParanoid" id="B0XF52"/>
<dbReference type="VEuPathDB" id="VectorBase:CPIJ017977"/>
<name>B0XF52_CULQU</name>
<dbReference type="EMBL" id="DS232897">
    <property type="protein sequence ID" value="EDS26465.1"/>
    <property type="molecule type" value="Genomic_DNA"/>
</dbReference>
<feature type="region of interest" description="Disordered" evidence="1">
    <location>
        <begin position="404"/>
        <end position="426"/>
    </location>
</feature>
<protein>
    <submittedName>
        <fullName evidence="2 3">Uncharacterized protein</fullName>
    </submittedName>
</protein>
<reference evidence="2" key="1">
    <citation type="submission" date="2007-03" db="EMBL/GenBank/DDBJ databases">
        <title>Annotation of Culex pipiens quinquefasciatus.</title>
        <authorList>
            <consortium name="The Broad Institute Genome Sequencing Platform"/>
            <person name="Atkinson P.W."/>
            <person name="Hemingway J."/>
            <person name="Christensen B.M."/>
            <person name="Higgs S."/>
            <person name="Kodira C."/>
            <person name="Hannick L."/>
            <person name="Megy K."/>
            <person name="O'Leary S."/>
            <person name="Pearson M."/>
            <person name="Haas B.J."/>
            <person name="Mauceli E."/>
            <person name="Wortman J.R."/>
            <person name="Lee N.H."/>
            <person name="Guigo R."/>
            <person name="Stanke M."/>
            <person name="Alvarado L."/>
            <person name="Amedeo P."/>
            <person name="Antoine C.H."/>
            <person name="Arensburger P."/>
            <person name="Bidwell S.L."/>
            <person name="Crawford M."/>
            <person name="Camaro F."/>
            <person name="Devon K."/>
            <person name="Engels R."/>
            <person name="Hammond M."/>
            <person name="Howarth C."/>
            <person name="Koehrsen M."/>
            <person name="Lawson D."/>
            <person name="Montgomery P."/>
            <person name="Nene V."/>
            <person name="Nusbaum C."/>
            <person name="Puiu D."/>
            <person name="Romero-Severson J."/>
            <person name="Severson D.W."/>
            <person name="Shumway M."/>
            <person name="Sisk P."/>
            <person name="Stolte C."/>
            <person name="Zeng Q."/>
            <person name="Eisenstadt E."/>
            <person name="Fraser-Liggett C."/>
            <person name="Strausberg R."/>
            <person name="Galagan J."/>
            <person name="Birren B."/>
            <person name="Collins F.H."/>
        </authorList>
    </citation>
    <scope>NUCLEOTIDE SEQUENCE [LARGE SCALE GENOMIC DNA]</scope>
    <source>
        <strain evidence="2">JHB</strain>
    </source>
</reference>
<dbReference type="HOGENOM" id="CLU_462523_0_0_1"/>
<dbReference type="Proteomes" id="UP000002320">
    <property type="component" value="Unassembled WGS sequence"/>
</dbReference>
<accession>B0XF52</accession>
<feature type="region of interest" description="Disordered" evidence="1">
    <location>
        <begin position="530"/>
        <end position="559"/>
    </location>
</feature>
<dbReference type="AlphaFoldDB" id="B0XF52"/>
<feature type="compositionally biased region" description="Basic and acidic residues" evidence="1">
    <location>
        <begin position="531"/>
        <end position="554"/>
    </location>
</feature>
<dbReference type="VEuPathDB" id="VectorBase:CQUJHB008695"/>
<dbReference type="VEuPathDB" id="VectorBase:CQUJHB000719"/>
<dbReference type="EnsemblMetazoa" id="CPIJ017977-RA">
    <property type="protein sequence ID" value="CPIJ017977-PA"/>
    <property type="gene ID" value="CPIJ017977"/>
</dbReference>
<evidence type="ECO:0000256" key="1">
    <source>
        <dbReference type="SAM" id="MobiDB-lite"/>
    </source>
</evidence>
<reference evidence="3" key="2">
    <citation type="submission" date="2021-02" db="UniProtKB">
        <authorList>
            <consortium name="EnsemblMetazoa"/>
        </authorList>
    </citation>
    <scope>IDENTIFICATION</scope>
    <source>
        <strain evidence="3">JHB</strain>
    </source>
</reference>